<evidence type="ECO:0000313" key="13">
    <source>
        <dbReference type="Proteomes" id="UP001230051"/>
    </source>
</evidence>
<feature type="region of interest" description="Disordered" evidence="11">
    <location>
        <begin position="179"/>
        <end position="198"/>
    </location>
</feature>
<keyword evidence="5" id="KW-0010">Activator</keyword>
<comment type="function">
    <text evidence="8">Functions as a GC-rich promoter-specific transactivating transcription factor.</text>
</comment>
<proteinExistence type="inferred from homology"/>
<keyword evidence="4" id="KW-0238">DNA-binding</keyword>
<dbReference type="GO" id="GO:0005634">
    <property type="term" value="C:nucleus"/>
    <property type="evidence" value="ECO:0007669"/>
    <property type="project" value="UniProtKB-SubCell"/>
</dbReference>
<dbReference type="PANTHER" id="PTHR14339">
    <property type="entry name" value="VASCULIN"/>
    <property type="match status" value="1"/>
</dbReference>
<feature type="compositionally biased region" description="Basic and acidic residues" evidence="11">
    <location>
        <begin position="26"/>
        <end position="43"/>
    </location>
</feature>
<gene>
    <name evidence="12" type="primary">GPBP1</name>
    <name evidence="12" type="ORF">AOXY_G1839</name>
</gene>
<feature type="compositionally biased region" description="Acidic residues" evidence="11">
    <location>
        <begin position="394"/>
        <end position="411"/>
    </location>
</feature>
<feature type="region of interest" description="Disordered" evidence="11">
    <location>
        <begin position="257"/>
        <end position="291"/>
    </location>
</feature>
<protein>
    <recommendedName>
        <fullName evidence="9">Vasculin</fullName>
    </recommendedName>
    <alternativeName>
        <fullName evidence="10">GC-rich promoter-binding protein 1</fullName>
    </alternativeName>
</protein>
<dbReference type="EMBL" id="JAGXEW010000002">
    <property type="protein sequence ID" value="KAK1174354.1"/>
    <property type="molecule type" value="Genomic_DNA"/>
</dbReference>
<sequence length="411" mass="46153">MAQHDFAPAWLNFPTPPSSTKPSLNCEKHPEPNVRLDNRSDVNHRRRNSSDGFESSNGRTGGGNFGRKEKNGWRGRNGSESVNSRCGYHGGNSRSRAGVFHSGKNQVLRESNSTRNENGKREERDARKQFEAEDFPSLNPESEREQNLSKSVAAGVWVEHPPNPKSRTSKMMVIKKVTKEDPSSGFPAAGPPHHQPTKNGTGLSVFKGLVPKPAALPVKGSRSSSSSPVDKMTQPRLMKLTRVRSDKKSEFLKALKQDKVDEEDHGDRNQFKDDETLNMHNSNNSHRCRDENLNRYENEVPRVNGNALVIRSSTFPQADVLSSSLEAEHRLLKEMGWQEDSEHDETYAPLTEDEMREFQAISEQLQKNGLRKNGLSCDFKFGTWKNSTFKPTVDNDEAETSSSDTSDDDEM</sequence>
<evidence type="ECO:0000256" key="3">
    <source>
        <dbReference type="ARBA" id="ARBA00023015"/>
    </source>
</evidence>
<evidence type="ECO:0000256" key="1">
    <source>
        <dbReference type="ARBA" id="ARBA00004123"/>
    </source>
</evidence>
<evidence type="ECO:0000256" key="7">
    <source>
        <dbReference type="ARBA" id="ARBA00023242"/>
    </source>
</evidence>
<dbReference type="PANTHER" id="PTHR14339:SF11">
    <property type="entry name" value="VASCULIN"/>
    <property type="match status" value="1"/>
</dbReference>
<evidence type="ECO:0000256" key="5">
    <source>
        <dbReference type="ARBA" id="ARBA00023159"/>
    </source>
</evidence>
<keyword evidence="7" id="KW-0539">Nucleus</keyword>
<dbReference type="GO" id="GO:0003677">
    <property type="term" value="F:DNA binding"/>
    <property type="evidence" value="ECO:0007669"/>
    <property type="project" value="UniProtKB-KW"/>
</dbReference>
<organism evidence="12 13">
    <name type="scientific">Acipenser oxyrinchus oxyrinchus</name>
    <dbReference type="NCBI Taxonomy" id="40147"/>
    <lineage>
        <taxon>Eukaryota</taxon>
        <taxon>Metazoa</taxon>
        <taxon>Chordata</taxon>
        <taxon>Craniata</taxon>
        <taxon>Vertebrata</taxon>
        <taxon>Euteleostomi</taxon>
        <taxon>Actinopterygii</taxon>
        <taxon>Chondrostei</taxon>
        <taxon>Acipenseriformes</taxon>
        <taxon>Acipenseridae</taxon>
        <taxon>Acipenser</taxon>
    </lineage>
</organism>
<evidence type="ECO:0000256" key="11">
    <source>
        <dbReference type="SAM" id="MobiDB-lite"/>
    </source>
</evidence>
<dbReference type="Pfam" id="PF15337">
    <property type="entry name" value="Vasculin"/>
    <property type="match status" value="1"/>
</dbReference>
<keyword evidence="13" id="KW-1185">Reference proteome</keyword>
<feature type="region of interest" description="Disordered" evidence="11">
    <location>
        <begin position="384"/>
        <end position="411"/>
    </location>
</feature>
<name>A0AAD8GHM4_ACIOX</name>
<feature type="compositionally biased region" description="Basic and acidic residues" evidence="11">
    <location>
        <begin position="117"/>
        <end position="131"/>
    </location>
</feature>
<comment type="subcellular location">
    <subcellularLocation>
        <location evidence="1">Nucleus</location>
    </subcellularLocation>
</comment>
<evidence type="ECO:0000313" key="12">
    <source>
        <dbReference type="EMBL" id="KAK1174354.1"/>
    </source>
</evidence>
<dbReference type="Proteomes" id="UP001230051">
    <property type="component" value="Unassembled WGS sequence"/>
</dbReference>
<dbReference type="GO" id="GO:0003723">
    <property type="term" value="F:RNA binding"/>
    <property type="evidence" value="ECO:0007669"/>
    <property type="project" value="InterPro"/>
</dbReference>
<evidence type="ECO:0000256" key="9">
    <source>
        <dbReference type="ARBA" id="ARBA00039412"/>
    </source>
</evidence>
<dbReference type="AlphaFoldDB" id="A0AAD8GHM4"/>
<dbReference type="GO" id="GO:0045893">
    <property type="term" value="P:positive regulation of DNA-templated transcription"/>
    <property type="evidence" value="ECO:0007669"/>
    <property type="project" value="InterPro"/>
</dbReference>
<dbReference type="InterPro" id="IPR028128">
    <property type="entry name" value="Vasculin_fam"/>
</dbReference>
<feature type="region of interest" description="Disordered" evidence="11">
    <location>
        <begin position="1"/>
        <end position="172"/>
    </location>
</feature>
<feature type="compositionally biased region" description="Polar residues" evidence="11">
    <location>
        <begin position="103"/>
        <end position="116"/>
    </location>
</feature>
<evidence type="ECO:0000256" key="10">
    <source>
        <dbReference type="ARBA" id="ARBA00041530"/>
    </source>
</evidence>
<keyword evidence="6" id="KW-0804">Transcription</keyword>
<evidence type="ECO:0000256" key="6">
    <source>
        <dbReference type="ARBA" id="ARBA00023163"/>
    </source>
</evidence>
<accession>A0AAD8GHM4</accession>
<evidence type="ECO:0000256" key="2">
    <source>
        <dbReference type="ARBA" id="ARBA00010099"/>
    </source>
</evidence>
<evidence type="ECO:0000256" key="8">
    <source>
        <dbReference type="ARBA" id="ARBA00037303"/>
    </source>
</evidence>
<comment type="caution">
    <text evidence="12">The sequence shown here is derived from an EMBL/GenBank/DDBJ whole genome shotgun (WGS) entry which is preliminary data.</text>
</comment>
<evidence type="ECO:0000256" key="4">
    <source>
        <dbReference type="ARBA" id="ARBA00023125"/>
    </source>
</evidence>
<dbReference type="GO" id="GO:0006351">
    <property type="term" value="P:DNA-templated transcription"/>
    <property type="evidence" value="ECO:0007669"/>
    <property type="project" value="InterPro"/>
</dbReference>
<reference evidence="12" key="1">
    <citation type="submission" date="2022-02" db="EMBL/GenBank/DDBJ databases">
        <title>Atlantic sturgeon de novo genome assembly.</title>
        <authorList>
            <person name="Stock M."/>
            <person name="Klopp C."/>
            <person name="Guiguen Y."/>
            <person name="Cabau C."/>
            <person name="Parinello H."/>
            <person name="Santidrian Yebra-Pimentel E."/>
            <person name="Kuhl H."/>
            <person name="Dirks R.P."/>
            <person name="Guessner J."/>
            <person name="Wuertz S."/>
            <person name="Du K."/>
            <person name="Schartl M."/>
        </authorList>
    </citation>
    <scope>NUCLEOTIDE SEQUENCE</scope>
    <source>
        <strain evidence="12">STURGEONOMICS-FGT-2020</strain>
        <tissue evidence="12">Whole blood</tissue>
    </source>
</reference>
<feature type="compositionally biased region" description="Basic and acidic residues" evidence="11">
    <location>
        <begin position="265"/>
        <end position="277"/>
    </location>
</feature>
<keyword evidence="3" id="KW-0805">Transcription regulation</keyword>
<comment type="similarity">
    <text evidence="2">Belongs to the vasculin family.</text>
</comment>